<reference evidence="1 2" key="1">
    <citation type="submission" date="2018-08" db="EMBL/GenBank/DDBJ databases">
        <title>Henriciella mobilis sp. nov., isolated from seawater.</title>
        <authorList>
            <person name="Cheng H."/>
            <person name="Wu Y.-H."/>
            <person name="Xu X.-W."/>
            <person name="Guo L.-L."/>
        </authorList>
    </citation>
    <scope>NUCLEOTIDE SEQUENCE [LARGE SCALE GENOMIC DNA]</scope>
    <source>
        <strain evidence="1 2">CCUG66934</strain>
    </source>
</reference>
<dbReference type="AlphaFoldDB" id="A0A399QXA5"/>
<protein>
    <submittedName>
        <fullName evidence="1">Uncharacterized protein</fullName>
    </submittedName>
</protein>
<gene>
    <name evidence="1" type="ORF">D1224_03850</name>
</gene>
<comment type="caution">
    <text evidence="1">The sequence shown here is derived from an EMBL/GenBank/DDBJ whole genome shotgun (WGS) entry which is preliminary data.</text>
</comment>
<dbReference type="EMBL" id="QWGB01000005">
    <property type="protein sequence ID" value="RIJ23413.1"/>
    <property type="molecule type" value="Genomic_DNA"/>
</dbReference>
<accession>A0A399QXA5</accession>
<evidence type="ECO:0000313" key="1">
    <source>
        <dbReference type="EMBL" id="RIJ23413.1"/>
    </source>
</evidence>
<dbReference type="Proteomes" id="UP000265431">
    <property type="component" value="Unassembled WGS sequence"/>
</dbReference>
<proteinExistence type="predicted"/>
<dbReference type="PROSITE" id="PS51257">
    <property type="entry name" value="PROKAR_LIPOPROTEIN"/>
    <property type="match status" value="1"/>
</dbReference>
<name>A0A399QXA5_9PROT</name>
<dbReference type="RefSeq" id="WP_119378602.1">
    <property type="nucleotide sequence ID" value="NZ_QWGB01000005.1"/>
</dbReference>
<organism evidence="1 2">
    <name type="scientific">Henriciella barbarensis</name>
    <dbReference type="NCBI Taxonomy" id="86342"/>
    <lineage>
        <taxon>Bacteria</taxon>
        <taxon>Pseudomonadati</taxon>
        <taxon>Pseudomonadota</taxon>
        <taxon>Alphaproteobacteria</taxon>
        <taxon>Hyphomonadales</taxon>
        <taxon>Hyphomonadaceae</taxon>
        <taxon>Henriciella</taxon>
    </lineage>
</organism>
<dbReference type="OrthoDB" id="7629058at2"/>
<keyword evidence="2" id="KW-1185">Reference proteome</keyword>
<evidence type="ECO:0000313" key="2">
    <source>
        <dbReference type="Proteomes" id="UP000265431"/>
    </source>
</evidence>
<sequence>MPVTPKTALVPLALLLLASGCQGYKSRGACDDDVDRLQGAIRDTTIYLDALRPELRAGFAELHDCDRISEDCDAETWLLRAQNMQRAHQDVRTRFARSVELWSPDACVPHLQNYTLNPPDPATYRGYFFTLDETGHQIDELVDRFARRVG</sequence>